<evidence type="ECO:0000313" key="2">
    <source>
        <dbReference type="Proteomes" id="UP000247746"/>
    </source>
</evidence>
<sequence length="132" mass="15310">MTVPNPVHRIGYGTLNPSKEAGPVHEYERLDNDQFGLEVYAPPNIDPVTNKPWRENRYAEDVFIQRDKTGQIITHIECSNRDVPRPPCTQIFNLGPQRNLSIKAHYSRYNLADWQQIEQVVRQHVLGFQKTS</sequence>
<protein>
    <submittedName>
        <fullName evidence="1">Uncharacterized protein</fullName>
    </submittedName>
</protein>
<dbReference type="RefSeq" id="WP_110923807.1">
    <property type="nucleotide sequence ID" value="NZ_QJSU01000008.1"/>
</dbReference>
<dbReference type="OrthoDB" id="6677179at2"/>
<gene>
    <name evidence="1" type="ORF">DFP82_108105</name>
</gene>
<keyword evidence="2" id="KW-1185">Reference proteome</keyword>
<comment type="caution">
    <text evidence="1">The sequence shown here is derived from an EMBL/GenBank/DDBJ whole genome shotgun (WGS) entry which is preliminary data.</text>
</comment>
<dbReference type="AlphaFoldDB" id="A0A2V4V048"/>
<dbReference type="EMBL" id="QJSU01000008">
    <property type="protein sequence ID" value="PYE38310.1"/>
    <property type="molecule type" value="Genomic_DNA"/>
</dbReference>
<evidence type="ECO:0000313" key="1">
    <source>
        <dbReference type="EMBL" id="PYE38310.1"/>
    </source>
</evidence>
<name>A0A2V4V048_9GAMM</name>
<reference evidence="1 2" key="1">
    <citation type="submission" date="2018-06" db="EMBL/GenBank/DDBJ databases">
        <title>Genomic Encyclopedia of Type Strains, Phase III (KMG-III): the genomes of soil and plant-associated and newly described type strains.</title>
        <authorList>
            <person name="Whitman W."/>
        </authorList>
    </citation>
    <scope>NUCLEOTIDE SEQUENCE [LARGE SCALE GENOMIC DNA]</scope>
    <source>
        <strain evidence="1 2">CECT 5889</strain>
    </source>
</reference>
<accession>A0A2V4V048</accession>
<organism evidence="1 2">
    <name type="scientific">Psychrobacter fozii</name>
    <dbReference type="NCBI Taxonomy" id="198480"/>
    <lineage>
        <taxon>Bacteria</taxon>
        <taxon>Pseudomonadati</taxon>
        <taxon>Pseudomonadota</taxon>
        <taxon>Gammaproteobacteria</taxon>
        <taxon>Moraxellales</taxon>
        <taxon>Moraxellaceae</taxon>
        <taxon>Psychrobacter</taxon>
    </lineage>
</organism>
<proteinExistence type="predicted"/>
<dbReference type="Proteomes" id="UP000247746">
    <property type="component" value="Unassembled WGS sequence"/>
</dbReference>